<dbReference type="RefSeq" id="WP_146865578.1">
    <property type="nucleotide sequence ID" value="NZ_BKAU01000005.1"/>
</dbReference>
<proteinExistence type="predicted"/>
<dbReference type="Pfam" id="PF14376">
    <property type="entry name" value="Haem_bd"/>
    <property type="match status" value="1"/>
</dbReference>
<protein>
    <submittedName>
        <fullName evidence="2">Heme-binding protein</fullName>
    </submittedName>
</protein>
<dbReference type="Proteomes" id="UP000321436">
    <property type="component" value="Unassembled WGS sequence"/>
</dbReference>
<dbReference type="SMART" id="SM01235">
    <property type="entry name" value="Haem_bd"/>
    <property type="match status" value="1"/>
</dbReference>
<dbReference type="InterPro" id="IPR025992">
    <property type="entry name" value="Haem-bd"/>
</dbReference>
<evidence type="ECO:0000259" key="1">
    <source>
        <dbReference type="SMART" id="SM01235"/>
    </source>
</evidence>
<keyword evidence="3" id="KW-1185">Reference proteome</keyword>
<organism evidence="2 3">
    <name type="scientific">Chitinophaga cymbidii</name>
    <dbReference type="NCBI Taxonomy" id="1096750"/>
    <lineage>
        <taxon>Bacteria</taxon>
        <taxon>Pseudomonadati</taxon>
        <taxon>Bacteroidota</taxon>
        <taxon>Chitinophagia</taxon>
        <taxon>Chitinophagales</taxon>
        <taxon>Chitinophagaceae</taxon>
        <taxon>Chitinophaga</taxon>
    </lineage>
</organism>
<evidence type="ECO:0000313" key="3">
    <source>
        <dbReference type="Proteomes" id="UP000321436"/>
    </source>
</evidence>
<dbReference type="AlphaFoldDB" id="A0A512RPU5"/>
<feature type="domain" description="Haem-binding" evidence="1">
    <location>
        <begin position="11"/>
        <end position="147"/>
    </location>
</feature>
<comment type="caution">
    <text evidence="2">The sequence shown here is derived from an EMBL/GenBank/DDBJ whole genome shotgun (WGS) entry which is preliminary data.</text>
</comment>
<name>A0A512RPU5_9BACT</name>
<gene>
    <name evidence="2" type="ORF">CCY01nite_39780</name>
</gene>
<evidence type="ECO:0000313" key="2">
    <source>
        <dbReference type="EMBL" id="GEP97718.1"/>
    </source>
</evidence>
<accession>A0A512RPU5</accession>
<dbReference type="OrthoDB" id="196738at2"/>
<sequence>MRKFKVVLIALIIFIGIQFFRPERNQSSTGHFPEDIATVYTVPPNVKSILKITCYDCHSNNTSYPWYMNIQPVGWFMARHIRDGKEELNFNEYATYSEKRRRNKLKRMKEQVISGKMPLPSYTMLHADARLTANQRELVLKWIDGTLIKMER</sequence>
<reference evidence="2 3" key="1">
    <citation type="submission" date="2019-07" db="EMBL/GenBank/DDBJ databases">
        <title>Whole genome shotgun sequence of Chitinophaga cymbidii NBRC 109752.</title>
        <authorList>
            <person name="Hosoyama A."/>
            <person name="Uohara A."/>
            <person name="Ohji S."/>
            <person name="Ichikawa N."/>
        </authorList>
    </citation>
    <scope>NUCLEOTIDE SEQUENCE [LARGE SCALE GENOMIC DNA]</scope>
    <source>
        <strain evidence="2 3">NBRC 109752</strain>
    </source>
</reference>
<dbReference type="EMBL" id="BKAU01000005">
    <property type="protein sequence ID" value="GEP97718.1"/>
    <property type="molecule type" value="Genomic_DNA"/>
</dbReference>